<proteinExistence type="predicted"/>
<accession>A0A815FUP1</accession>
<evidence type="ECO:0000313" key="1">
    <source>
        <dbReference type="EMBL" id="CAF1330350.1"/>
    </source>
</evidence>
<name>A0A815FUP1_ADIRI</name>
<dbReference type="AlphaFoldDB" id="A0A815FUP1"/>
<comment type="caution">
    <text evidence="1">The sequence shown here is derived from an EMBL/GenBank/DDBJ whole genome shotgun (WGS) entry which is preliminary data.</text>
</comment>
<sequence length="68" mass="7977">MPLNVFSVVCYQLLDNNDQIESNNLEIMSQLDCLGQKSMIKLCVSKHMIVHILEQMKFMLNLIVYRMN</sequence>
<reference evidence="1" key="1">
    <citation type="submission" date="2021-02" db="EMBL/GenBank/DDBJ databases">
        <authorList>
            <person name="Nowell W R."/>
        </authorList>
    </citation>
    <scope>NUCLEOTIDE SEQUENCE</scope>
</reference>
<dbReference type="EMBL" id="CAJNOJ010000243">
    <property type="protein sequence ID" value="CAF1330350.1"/>
    <property type="molecule type" value="Genomic_DNA"/>
</dbReference>
<dbReference type="Proteomes" id="UP000663852">
    <property type="component" value="Unassembled WGS sequence"/>
</dbReference>
<gene>
    <name evidence="1" type="ORF">EDS130_LOCUS32155</name>
</gene>
<evidence type="ECO:0000313" key="2">
    <source>
        <dbReference type="Proteomes" id="UP000663852"/>
    </source>
</evidence>
<organism evidence="1 2">
    <name type="scientific">Adineta ricciae</name>
    <name type="common">Rotifer</name>
    <dbReference type="NCBI Taxonomy" id="249248"/>
    <lineage>
        <taxon>Eukaryota</taxon>
        <taxon>Metazoa</taxon>
        <taxon>Spiralia</taxon>
        <taxon>Gnathifera</taxon>
        <taxon>Rotifera</taxon>
        <taxon>Eurotatoria</taxon>
        <taxon>Bdelloidea</taxon>
        <taxon>Adinetida</taxon>
        <taxon>Adinetidae</taxon>
        <taxon>Adineta</taxon>
    </lineage>
</organism>
<protein>
    <submittedName>
        <fullName evidence="1">Uncharacterized protein</fullName>
    </submittedName>
</protein>